<evidence type="ECO:0000256" key="7">
    <source>
        <dbReference type="ARBA" id="ARBA00022833"/>
    </source>
</evidence>
<comment type="subcellular location">
    <subcellularLocation>
        <location evidence="2">Cytoplasm</location>
    </subcellularLocation>
</comment>
<comment type="pathway">
    <text evidence="8">Pyrimidine metabolism.</text>
</comment>
<dbReference type="Gene3D" id="3.40.140.10">
    <property type="entry name" value="Cytidine Deaminase, domain 2"/>
    <property type="match status" value="1"/>
</dbReference>
<name>A0A382IEZ7_9ZZZZ</name>
<accession>A0A382IEZ7</accession>
<keyword evidence="5" id="KW-0479">Metal-binding</keyword>
<dbReference type="GO" id="GO:0046872">
    <property type="term" value="F:metal ion binding"/>
    <property type="evidence" value="ECO:0007669"/>
    <property type="project" value="UniProtKB-KW"/>
</dbReference>
<organism evidence="10">
    <name type="scientific">marine metagenome</name>
    <dbReference type="NCBI Taxonomy" id="408172"/>
    <lineage>
        <taxon>unclassified sequences</taxon>
        <taxon>metagenomes</taxon>
        <taxon>ecological metagenomes</taxon>
    </lineage>
</organism>
<keyword evidence="7" id="KW-0862">Zinc</keyword>
<feature type="domain" description="CMP/dCMP-type deaminase" evidence="9">
    <location>
        <begin position="2"/>
        <end position="121"/>
    </location>
</feature>
<dbReference type="PROSITE" id="PS51747">
    <property type="entry name" value="CYT_DCMP_DEAMINASES_2"/>
    <property type="match status" value="1"/>
</dbReference>
<reference evidence="10" key="1">
    <citation type="submission" date="2018-05" db="EMBL/GenBank/DDBJ databases">
        <authorList>
            <person name="Lanie J.A."/>
            <person name="Ng W.-L."/>
            <person name="Kazmierczak K.M."/>
            <person name="Andrzejewski T.M."/>
            <person name="Davidsen T.M."/>
            <person name="Wayne K.J."/>
            <person name="Tettelin H."/>
            <person name="Glass J.I."/>
            <person name="Rusch D."/>
            <person name="Podicherti R."/>
            <person name="Tsui H.-C.T."/>
            <person name="Winkler M.E."/>
        </authorList>
    </citation>
    <scope>NUCLEOTIDE SEQUENCE</scope>
</reference>
<protein>
    <recommendedName>
        <fullName evidence="9">CMP/dCMP-type deaminase domain-containing protein</fullName>
    </recommendedName>
</protein>
<dbReference type="Pfam" id="PF00383">
    <property type="entry name" value="dCMP_cyt_deam_1"/>
    <property type="match status" value="1"/>
</dbReference>
<dbReference type="AlphaFoldDB" id="A0A382IEZ7"/>
<evidence type="ECO:0000256" key="5">
    <source>
        <dbReference type="ARBA" id="ARBA00022723"/>
    </source>
</evidence>
<evidence type="ECO:0000256" key="6">
    <source>
        <dbReference type="ARBA" id="ARBA00022801"/>
    </source>
</evidence>
<dbReference type="GO" id="GO:0008835">
    <property type="term" value="F:diaminohydroxyphosphoribosylaminopyrimidine deaminase activity"/>
    <property type="evidence" value="ECO:0007669"/>
    <property type="project" value="TreeGrafter"/>
</dbReference>
<evidence type="ECO:0000256" key="2">
    <source>
        <dbReference type="ARBA" id="ARBA00004496"/>
    </source>
</evidence>
<dbReference type="SUPFAM" id="SSF53927">
    <property type="entry name" value="Cytidine deaminase-like"/>
    <property type="match status" value="1"/>
</dbReference>
<evidence type="ECO:0000259" key="9">
    <source>
        <dbReference type="PROSITE" id="PS51747"/>
    </source>
</evidence>
<dbReference type="GO" id="GO:0005737">
    <property type="term" value="C:cytoplasm"/>
    <property type="evidence" value="ECO:0007669"/>
    <property type="project" value="UniProtKB-SubCell"/>
</dbReference>
<dbReference type="InterPro" id="IPR002125">
    <property type="entry name" value="CMP_dCMP_dom"/>
</dbReference>
<dbReference type="GO" id="GO:0072527">
    <property type="term" value="P:pyrimidine-containing compound metabolic process"/>
    <property type="evidence" value="ECO:0007669"/>
    <property type="project" value="UniProtKB-ARBA"/>
</dbReference>
<comment type="subunit">
    <text evidence="3">Homodimer.</text>
</comment>
<evidence type="ECO:0000256" key="3">
    <source>
        <dbReference type="ARBA" id="ARBA00011738"/>
    </source>
</evidence>
<evidence type="ECO:0000313" key="10">
    <source>
        <dbReference type="EMBL" id="SVB98176.1"/>
    </source>
</evidence>
<proteinExistence type="predicted"/>
<dbReference type="InterPro" id="IPR016193">
    <property type="entry name" value="Cytidine_deaminase-like"/>
</dbReference>
<dbReference type="EMBL" id="UINC01066964">
    <property type="protein sequence ID" value="SVB98176.1"/>
    <property type="molecule type" value="Genomic_DNA"/>
</dbReference>
<dbReference type="PANTHER" id="PTHR11079">
    <property type="entry name" value="CYTOSINE DEAMINASE FAMILY MEMBER"/>
    <property type="match status" value="1"/>
</dbReference>
<dbReference type="PANTHER" id="PTHR11079:SF190">
    <property type="entry name" value="CYTOSINE DEAMINASE"/>
    <property type="match status" value="1"/>
</dbReference>
<dbReference type="GO" id="GO:0055086">
    <property type="term" value="P:nucleobase-containing small molecule metabolic process"/>
    <property type="evidence" value="ECO:0007669"/>
    <property type="project" value="UniProtKB-ARBA"/>
</dbReference>
<gene>
    <name evidence="10" type="ORF">METZ01_LOCUS251030</name>
</gene>
<evidence type="ECO:0000256" key="1">
    <source>
        <dbReference type="ARBA" id="ARBA00001947"/>
    </source>
</evidence>
<keyword evidence="6" id="KW-0378">Hydrolase</keyword>
<comment type="cofactor">
    <cofactor evidence="1">
        <name>Zn(2+)</name>
        <dbReference type="ChEBI" id="CHEBI:29105"/>
    </cofactor>
</comment>
<dbReference type="FunFam" id="3.40.140.10:FF:000016">
    <property type="entry name" value="Cytosine deaminase"/>
    <property type="match status" value="1"/>
</dbReference>
<sequence>MDSDRKWMAEAIAEAKKSREAGGIPIGSVLVAQGKIIGRGHNQRVQKNNPILHAEMVTFQNAGRLRANIYSQSTMYTSLSPCTMCAGTIVLYKIPRVVVGENRTVKDLTLCEDWLAKQGVEVINLDLQECVDIMNDFIKESPEIWHEDVGV</sequence>
<evidence type="ECO:0000256" key="4">
    <source>
        <dbReference type="ARBA" id="ARBA00022490"/>
    </source>
</evidence>
<dbReference type="CDD" id="cd01285">
    <property type="entry name" value="nucleoside_deaminase"/>
    <property type="match status" value="1"/>
</dbReference>
<keyword evidence="4" id="KW-0963">Cytoplasm</keyword>
<evidence type="ECO:0000256" key="8">
    <source>
        <dbReference type="ARBA" id="ARBA00060693"/>
    </source>
</evidence>